<name>A0ABY2NTN5_9LEPT</name>
<keyword evidence="2" id="KW-1185">Reference proteome</keyword>
<evidence type="ECO:0008006" key="3">
    <source>
        <dbReference type="Google" id="ProtNLM"/>
    </source>
</evidence>
<dbReference type="Proteomes" id="UP000298112">
    <property type="component" value="Unassembled WGS sequence"/>
</dbReference>
<evidence type="ECO:0000313" key="2">
    <source>
        <dbReference type="Proteomes" id="UP000298112"/>
    </source>
</evidence>
<gene>
    <name evidence="1" type="ORF">EHQ95_01305</name>
</gene>
<comment type="caution">
    <text evidence="1">The sequence shown here is derived from an EMBL/GenBank/DDBJ whole genome shotgun (WGS) entry which is preliminary data.</text>
</comment>
<dbReference type="EMBL" id="RQHF01000007">
    <property type="protein sequence ID" value="TGM61430.1"/>
    <property type="molecule type" value="Genomic_DNA"/>
</dbReference>
<evidence type="ECO:0000313" key="1">
    <source>
        <dbReference type="EMBL" id="TGM61430.1"/>
    </source>
</evidence>
<proteinExistence type="predicted"/>
<dbReference type="RefSeq" id="WP_135656547.1">
    <property type="nucleotide sequence ID" value="NZ_RQHF01000007.1"/>
</dbReference>
<reference evidence="2" key="1">
    <citation type="journal article" date="2019" name="PLoS Negl. Trop. Dis.">
        <title>Revisiting the worldwide diversity of Leptospira species in the environment.</title>
        <authorList>
            <person name="Vincent A.T."/>
            <person name="Schiettekatte O."/>
            <person name="Bourhy P."/>
            <person name="Veyrier F.J."/>
            <person name="Picardeau M."/>
        </authorList>
    </citation>
    <scope>NUCLEOTIDE SEQUENCE [LARGE SCALE GENOMIC DNA]</scope>
    <source>
        <strain evidence="2">201601955</strain>
    </source>
</reference>
<protein>
    <recommendedName>
        <fullName evidence="3">Lipoprotein</fullName>
    </recommendedName>
</protein>
<organism evidence="1 2">
    <name type="scientific">Leptospira vanthielii</name>
    <dbReference type="NCBI Taxonomy" id="293085"/>
    <lineage>
        <taxon>Bacteria</taxon>
        <taxon>Pseudomonadati</taxon>
        <taxon>Spirochaetota</taxon>
        <taxon>Spirochaetia</taxon>
        <taxon>Leptospirales</taxon>
        <taxon>Leptospiraceae</taxon>
        <taxon>Leptospira</taxon>
    </lineage>
</organism>
<sequence>MSGICLRGDCSLDIPKPMTKKLILFVFIFSLQCQIQEKKTETAYGETSLYDEWAGLSSSDPLHKNEMDLSWKKLINTKDTITNYLKGKEYQPKVKTVVYPFSGIDVLNLFSFYPNCDRYILFGLEEPGYPNQYSSLSDKEKQIVKQGIRNLSDHLAGRNYFTYRKMKEETKKKELNGAYPVFVAFLRRMGKEILDSKEEVIVGKGITYKGFTISLYDAKLKKYETLTYFKIFLIGNEGVPGDGLYEYFSELTNVGIFTKSAEYLFHGEKRKLVRDLLLKNAEFVVQDESGFPIRFFPEESWKRQVFGRYERSWNLSGAVVPEVQPELKHLSAITNDETLPFPFGYGYLGTKDNRQSAVLVFEKK</sequence>
<accession>A0ABY2NTN5</accession>